<evidence type="ECO:0000256" key="7">
    <source>
        <dbReference type="ARBA" id="ARBA00022840"/>
    </source>
</evidence>
<reference evidence="14" key="1">
    <citation type="submission" date="2023-02" db="EMBL/GenBank/DDBJ databases">
        <title>Genome of toxic invasive species Heracleum sosnowskyi carries increased number of genes despite the absence of recent whole-genome duplications.</title>
        <authorList>
            <person name="Schelkunov M."/>
            <person name="Shtratnikova V."/>
            <person name="Makarenko M."/>
            <person name="Klepikova A."/>
            <person name="Omelchenko D."/>
            <person name="Novikova G."/>
            <person name="Obukhova E."/>
            <person name="Bogdanov V."/>
            <person name="Penin A."/>
            <person name="Logacheva M."/>
        </authorList>
    </citation>
    <scope>NUCLEOTIDE SEQUENCE</scope>
    <source>
        <strain evidence="14">Hsosn_3</strain>
        <tissue evidence="14">Leaf</tissue>
    </source>
</reference>
<dbReference type="AlphaFoldDB" id="A0AAD8IWY7"/>
<evidence type="ECO:0000256" key="10">
    <source>
        <dbReference type="ARBA" id="ARBA00023180"/>
    </source>
</evidence>
<name>A0AAD8IWY7_9APIA</name>
<proteinExistence type="predicted"/>
<evidence type="ECO:0000313" key="14">
    <source>
        <dbReference type="EMBL" id="KAK1392783.1"/>
    </source>
</evidence>
<evidence type="ECO:0000256" key="4">
    <source>
        <dbReference type="ARBA" id="ARBA00022692"/>
    </source>
</evidence>
<keyword evidence="6" id="KW-0547">Nucleotide-binding</keyword>
<dbReference type="Gene3D" id="2.60.120.430">
    <property type="entry name" value="Galactose-binding lectin"/>
    <property type="match status" value="2"/>
</dbReference>
<keyword evidence="2" id="KW-0723">Serine/threonine-protein kinase</keyword>
<keyword evidence="14" id="KW-0418">Kinase</keyword>
<evidence type="ECO:0000259" key="13">
    <source>
        <dbReference type="Pfam" id="PF12819"/>
    </source>
</evidence>
<organism evidence="14 15">
    <name type="scientific">Heracleum sosnowskyi</name>
    <dbReference type="NCBI Taxonomy" id="360622"/>
    <lineage>
        <taxon>Eukaryota</taxon>
        <taxon>Viridiplantae</taxon>
        <taxon>Streptophyta</taxon>
        <taxon>Embryophyta</taxon>
        <taxon>Tracheophyta</taxon>
        <taxon>Spermatophyta</taxon>
        <taxon>Magnoliopsida</taxon>
        <taxon>eudicotyledons</taxon>
        <taxon>Gunneridae</taxon>
        <taxon>Pentapetalae</taxon>
        <taxon>asterids</taxon>
        <taxon>campanulids</taxon>
        <taxon>Apiales</taxon>
        <taxon>Apiaceae</taxon>
        <taxon>Apioideae</taxon>
        <taxon>apioid superclade</taxon>
        <taxon>Tordylieae</taxon>
        <taxon>Tordyliinae</taxon>
        <taxon>Heracleum</taxon>
    </lineage>
</organism>
<dbReference type="GO" id="GO:0004714">
    <property type="term" value="F:transmembrane receptor protein tyrosine kinase activity"/>
    <property type="evidence" value="ECO:0007669"/>
    <property type="project" value="InterPro"/>
</dbReference>
<evidence type="ECO:0000256" key="6">
    <source>
        <dbReference type="ARBA" id="ARBA00022741"/>
    </source>
</evidence>
<evidence type="ECO:0000256" key="3">
    <source>
        <dbReference type="ARBA" id="ARBA00022679"/>
    </source>
</evidence>
<sequence length="607" mass="66747">MGLRIIQFLSLYLYFCVYTISTSSFTPPDNYLVNCGSNTNVTVDNRVFVGDGIKPGSVFLTSGESVALTNPNPSSNSSSLLYGSARIFKTASAYRFNIIKFGTHLVRLHFSPFITQDYDLENASFSVSANGLLILRNFSAQKPVFKEFVLMVDKVTFELLFVPNGESGLGFVCGIEVFSAPDDFILDNGVKLISANGVQEFKDLRLQTLETIHRINVGGPKLTPFNDTLWRTWVPDVEFLLIKSTARLANTTQTPNYQKGGASREIAPDNVYMTAQQMNRDNTTSGFSFFNVTWDFPVRMGSVRHFVRLHFCDIVSIALNQLYFDVYINGFVAEKDVDLSSLTFHSLASPYYIDFVVDSENSGNVRVSIGPSELSNVLRKNAILNGVEIMRINKDVGLPAEGSKKINKWILVGSIVGGVAVVCLAILAVLFVLRSKRRKAKPRPAESMGWTPLRGFGGSSLSKQSIGTTSTSPGQNGYLGLKIPFAELESGTNNFDKNLVIGSGGFDSLKKIGETAEKCLAEYGVDRPTMGDVLWNLEYALQLQDSKQRSDDTDNTTPEVLEHETVPTVNSCSSRTDGDIQDATKDVTSGEIFSQLVNKEDLGMLVT</sequence>
<feature type="signal peptide" evidence="12">
    <location>
        <begin position="1"/>
        <end position="24"/>
    </location>
</feature>
<dbReference type="InterPro" id="IPR024788">
    <property type="entry name" value="Malectin-like_Carb-bd_dom"/>
</dbReference>
<feature type="transmembrane region" description="Helical" evidence="11">
    <location>
        <begin position="409"/>
        <end position="433"/>
    </location>
</feature>
<keyword evidence="3" id="KW-0808">Transferase</keyword>
<keyword evidence="15" id="KW-1185">Reference proteome</keyword>
<dbReference type="FunFam" id="2.60.120.430:FF:000001">
    <property type="entry name" value="Receptor-like protein kinase FERONIA"/>
    <property type="match status" value="1"/>
</dbReference>
<feature type="chain" id="PRO_5041901380" evidence="12">
    <location>
        <begin position="25"/>
        <end position="607"/>
    </location>
</feature>
<keyword evidence="4 11" id="KW-0812">Transmembrane</keyword>
<dbReference type="GO" id="GO:0016020">
    <property type="term" value="C:membrane"/>
    <property type="evidence" value="ECO:0007669"/>
    <property type="project" value="UniProtKB-SubCell"/>
</dbReference>
<dbReference type="FunFam" id="2.60.120.430:FF:000005">
    <property type="entry name" value="Putative receptor-like protein kinase"/>
    <property type="match status" value="1"/>
</dbReference>
<dbReference type="GO" id="GO:0004674">
    <property type="term" value="F:protein serine/threonine kinase activity"/>
    <property type="evidence" value="ECO:0007669"/>
    <property type="project" value="UniProtKB-KW"/>
</dbReference>
<evidence type="ECO:0000256" key="11">
    <source>
        <dbReference type="SAM" id="Phobius"/>
    </source>
</evidence>
<evidence type="ECO:0000256" key="2">
    <source>
        <dbReference type="ARBA" id="ARBA00022527"/>
    </source>
</evidence>
<dbReference type="PANTHER" id="PTHR34590">
    <property type="entry name" value="OS03G0124300 PROTEIN-RELATED"/>
    <property type="match status" value="1"/>
</dbReference>
<protein>
    <submittedName>
        <fullName evidence="14">Protein kinase domain-containing protein</fullName>
    </submittedName>
</protein>
<accession>A0AAD8IWY7</accession>
<evidence type="ECO:0000256" key="8">
    <source>
        <dbReference type="ARBA" id="ARBA00022989"/>
    </source>
</evidence>
<evidence type="ECO:0000256" key="12">
    <source>
        <dbReference type="SAM" id="SignalP"/>
    </source>
</evidence>
<dbReference type="InterPro" id="IPR045272">
    <property type="entry name" value="ANXUR1/2-like"/>
</dbReference>
<evidence type="ECO:0000313" key="15">
    <source>
        <dbReference type="Proteomes" id="UP001237642"/>
    </source>
</evidence>
<evidence type="ECO:0000256" key="9">
    <source>
        <dbReference type="ARBA" id="ARBA00023136"/>
    </source>
</evidence>
<dbReference type="PANTHER" id="PTHR34590:SF18">
    <property type="entry name" value="MALECTIN-LIKE DOMAIN-CONTAINING PROTEIN"/>
    <property type="match status" value="1"/>
</dbReference>
<keyword evidence="10" id="KW-0325">Glycoprotein</keyword>
<keyword evidence="7" id="KW-0067">ATP-binding</keyword>
<comment type="subcellular location">
    <subcellularLocation>
        <location evidence="1">Membrane</location>
        <topology evidence="1">Single-pass type I membrane protein</topology>
    </subcellularLocation>
</comment>
<dbReference type="EMBL" id="JAUIZM010000003">
    <property type="protein sequence ID" value="KAK1392783.1"/>
    <property type="molecule type" value="Genomic_DNA"/>
</dbReference>
<keyword evidence="5 12" id="KW-0732">Signal</keyword>
<dbReference type="GO" id="GO:0005524">
    <property type="term" value="F:ATP binding"/>
    <property type="evidence" value="ECO:0007669"/>
    <property type="project" value="UniProtKB-KW"/>
</dbReference>
<reference evidence="14" key="2">
    <citation type="submission" date="2023-05" db="EMBL/GenBank/DDBJ databases">
        <authorList>
            <person name="Schelkunov M.I."/>
        </authorList>
    </citation>
    <scope>NUCLEOTIDE SEQUENCE</scope>
    <source>
        <strain evidence="14">Hsosn_3</strain>
        <tissue evidence="14">Leaf</tissue>
    </source>
</reference>
<dbReference type="Pfam" id="PF12819">
    <property type="entry name" value="Malectin_like"/>
    <property type="match status" value="1"/>
</dbReference>
<gene>
    <name evidence="14" type="ORF">POM88_011839</name>
</gene>
<comment type="caution">
    <text evidence="14">The sequence shown here is derived from an EMBL/GenBank/DDBJ whole genome shotgun (WGS) entry which is preliminary data.</text>
</comment>
<keyword evidence="9 11" id="KW-0472">Membrane</keyword>
<feature type="domain" description="Malectin-like" evidence="13">
    <location>
        <begin position="33"/>
        <end position="391"/>
    </location>
</feature>
<evidence type="ECO:0000256" key="5">
    <source>
        <dbReference type="ARBA" id="ARBA00022729"/>
    </source>
</evidence>
<dbReference type="Proteomes" id="UP001237642">
    <property type="component" value="Unassembled WGS sequence"/>
</dbReference>
<keyword evidence="8 11" id="KW-1133">Transmembrane helix</keyword>
<evidence type="ECO:0000256" key="1">
    <source>
        <dbReference type="ARBA" id="ARBA00004479"/>
    </source>
</evidence>